<accession>A0A9E7TIF3</accession>
<dbReference type="GeneID" id="74308774"/>
<dbReference type="Proteomes" id="UP001060368">
    <property type="component" value="Chromosome"/>
</dbReference>
<gene>
    <name evidence="2" type="ORF">L6E24_13680</name>
</gene>
<evidence type="ECO:0000313" key="3">
    <source>
        <dbReference type="Proteomes" id="UP001060368"/>
    </source>
</evidence>
<evidence type="ECO:0000256" key="1">
    <source>
        <dbReference type="SAM" id="Phobius"/>
    </source>
</evidence>
<dbReference type="AlphaFoldDB" id="A0A9E7TIF3"/>
<dbReference type="RefSeq" id="WP_257742517.1">
    <property type="nucleotide sequence ID" value="NZ_CP096115.1"/>
</dbReference>
<dbReference type="KEGG" id="mend:L6E24_13680"/>
<keyword evidence="1" id="KW-0472">Membrane</keyword>
<keyword evidence="1" id="KW-0812">Transmembrane</keyword>
<dbReference type="EMBL" id="CP096115">
    <property type="protein sequence ID" value="UUX92368.1"/>
    <property type="molecule type" value="Genomic_DNA"/>
</dbReference>
<organism evidence="2 3">
    <name type="scientific">Methanoplanus endosymbiosus</name>
    <dbReference type="NCBI Taxonomy" id="33865"/>
    <lineage>
        <taxon>Archaea</taxon>
        <taxon>Methanobacteriati</taxon>
        <taxon>Methanobacteriota</taxon>
        <taxon>Stenosarchaea group</taxon>
        <taxon>Methanomicrobia</taxon>
        <taxon>Methanomicrobiales</taxon>
        <taxon>Methanomicrobiaceae</taxon>
        <taxon>Methanoplanus</taxon>
    </lineage>
</organism>
<proteinExistence type="predicted"/>
<name>A0A9E7TIF3_9EURY</name>
<keyword evidence="1" id="KW-1133">Transmembrane helix</keyword>
<evidence type="ECO:0000313" key="2">
    <source>
        <dbReference type="EMBL" id="UUX92368.1"/>
    </source>
</evidence>
<reference evidence="2" key="1">
    <citation type="submission" date="2022-04" db="EMBL/GenBank/DDBJ databases">
        <title>Complete genome of Methanoplanus endosymbiosus DSM 3599.</title>
        <authorList>
            <person name="Chen S.-C."/>
            <person name="You Y.-T."/>
            <person name="Zhou Y.-Z."/>
            <person name="Lai M.-C."/>
        </authorList>
    </citation>
    <scope>NUCLEOTIDE SEQUENCE</scope>
    <source>
        <strain evidence="2">DSM 3599</strain>
    </source>
</reference>
<protein>
    <submittedName>
        <fullName evidence="2">Uncharacterized protein</fullName>
    </submittedName>
</protein>
<sequence>MNQQVVTDCSIAVVSLIALIISLALFPVFIPGGYAVIASIVLFIIVMTAGGFYISGAFPDKN</sequence>
<feature type="transmembrane region" description="Helical" evidence="1">
    <location>
        <begin position="36"/>
        <end position="58"/>
    </location>
</feature>
<feature type="transmembrane region" description="Helical" evidence="1">
    <location>
        <begin position="12"/>
        <end position="30"/>
    </location>
</feature>
<keyword evidence="3" id="KW-1185">Reference proteome</keyword>